<dbReference type="EMBL" id="CABITT030000007">
    <property type="protein sequence ID" value="VVB12121.1"/>
    <property type="molecule type" value="Genomic_DNA"/>
</dbReference>
<dbReference type="InterPro" id="IPR021139">
    <property type="entry name" value="NYN"/>
</dbReference>
<dbReference type="PANTHER" id="PTHR46598:SF3">
    <property type="entry name" value="OS07G0495300 PROTEIN"/>
    <property type="match status" value="1"/>
</dbReference>
<evidence type="ECO:0000313" key="5">
    <source>
        <dbReference type="Proteomes" id="UP000489600"/>
    </source>
</evidence>
<dbReference type="PANTHER" id="PTHR46598">
    <property type="entry name" value="BNAC05G43320D PROTEIN"/>
    <property type="match status" value="1"/>
</dbReference>
<keyword evidence="5" id="KW-1185">Reference proteome</keyword>
<evidence type="ECO:0000259" key="3">
    <source>
        <dbReference type="Pfam" id="PF01936"/>
    </source>
</evidence>
<evidence type="ECO:0000256" key="1">
    <source>
        <dbReference type="ARBA" id="ARBA00007626"/>
    </source>
</evidence>
<proteinExistence type="inferred from homology"/>
<accession>A0A565CF26</accession>
<reference evidence="4" key="1">
    <citation type="submission" date="2019-07" db="EMBL/GenBank/DDBJ databases">
        <authorList>
            <person name="Dittberner H."/>
        </authorList>
    </citation>
    <scope>NUCLEOTIDE SEQUENCE [LARGE SCALE GENOMIC DNA]</scope>
</reference>
<comment type="similarity">
    <text evidence="1">Belongs to the PPR family. P subfamily.</text>
</comment>
<dbReference type="OrthoDB" id="783540at2759"/>
<dbReference type="AlphaFoldDB" id="A0A565CF26"/>
<evidence type="ECO:0000313" key="4">
    <source>
        <dbReference type="EMBL" id="VVB12121.1"/>
    </source>
</evidence>
<sequence length="422" mass="47374">MPPRKERPPQFTPLGAIKRPDAYQSSKERKMPTHEQRQKTVRVVWDLNTTPLHDAHNNYTYDAKNLRDSINQGLRQISPNLEVEPKMFAVCFRRSEAFSRFFHCQKKLCKMAGHSAKQNPEVFTGVQEQVLGDVIERESPGIILLISADSDFIPALKFLREHGFVVLLAQAEDSGDDFRNEAHYTDVGLFCFVISLRMFSKASELTRLALKQNSGLVTVDALTKLSLSLDRAQGSFLTLDVLRLVVMHMVKTEVGTCLASNYLFQVCDRFVSNRNSPRNVVKPDTVLFNLLLGSCVRFGYSLKGQELIELMAKVEVIADAYRFVIMSCVYEINGMQDELKKFKEHTGQEEQFTEHEPMIPGNCSAPMLEMEKSNMFVEERNGEPEGTLNDTTSIGVPPSAVEESSEHKVAAAALELASATSG</sequence>
<dbReference type="Pfam" id="PF01936">
    <property type="entry name" value="NYN"/>
    <property type="match status" value="1"/>
</dbReference>
<name>A0A565CF26_9BRAS</name>
<comment type="caution">
    <text evidence="4">The sequence shown here is derived from an EMBL/GenBank/DDBJ whole genome shotgun (WGS) entry which is preliminary data.</text>
</comment>
<dbReference type="Gene3D" id="3.40.50.1010">
    <property type="entry name" value="5'-nuclease"/>
    <property type="match status" value="1"/>
</dbReference>
<feature type="domain" description="NYN" evidence="3">
    <location>
        <begin position="124"/>
        <end position="184"/>
    </location>
</feature>
<organism evidence="4 5">
    <name type="scientific">Arabis nemorensis</name>
    <dbReference type="NCBI Taxonomy" id="586526"/>
    <lineage>
        <taxon>Eukaryota</taxon>
        <taxon>Viridiplantae</taxon>
        <taxon>Streptophyta</taxon>
        <taxon>Embryophyta</taxon>
        <taxon>Tracheophyta</taxon>
        <taxon>Spermatophyta</taxon>
        <taxon>Magnoliopsida</taxon>
        <taxon>eudicotyledons</taxon>
        <taxon>Gunneridae</taxon>
        <taxon>Pentapetalae</taxon>
        <taxon>rosids</taxon>
        <taxon>malvids</taxon>
        <taxon>Brassicales</taxon>
        <taxon>Brassicaceae</taxon>
        <taxon>Arabideae</taxon>
        <taxon>Arabis</taxon>
    </lineage>
</organism>
<feature type="region of interest" description="Disordered" evidence="2">
    <location>
        <begin position="379"/>
        <end position="407"/>
    </location>
</feature>
<protein>
    <recommendedName>
        <fullName evidence="3">NYN domain-containing protein</fullName>
    </recommendedName>
</protein>
<gene>
    <name evidence="4" type="ORF">ANE_LOCUS22565</name>
</gene>
<dbReference type="Proteomes" id="UP000489600">
    <property type="component" value="Unassembled WGS sequence"/>
</dbReference>
<dbReference type="GO" id="GO:0004540">
    <property type="term" value="F:RNA nuclease activity"/>
    <property type="evidence" value="ECO:0007669"/>
    <property type="project" value="InterPro"/>
</dbReference>
<feature type="region of interest" description="Disordered" evidence="2">
    <location>
        <begin position="1"/>
        <end position="38"/>
    </location>
</feature>
<feature type="compositionally biased region" description="Basic and acidic residues" evidence="2">
    <location>
        <begin position="18"/>
        <end position="38"/>
    </location>
</feature>
<evidence type="ECO:0000256" key="2">
    <source>
        <dbReference type="SAM" id="MobiDB-lite"/>
    </source>
</evidence>